<comment type="subcellular location">
    <subcellularLocation>
        <location evidence="2">Endomembrane system</location>
        <topology evidence="2">Multi-pass membrane protein</topology>
    </subcellularLocation>
    <subcellularLocation>
        <location evidence="7">Membrane</location>
        <topology evidence="7">Multi-pass membrane protein</topology>
    </subcellularLocation>
</comment>
<evidence type="ECO:0000256" key="1">
    <source>
        <dbReference type="ARBA" id="ARBA00002501"/>
    </source>
</evidence>
<keyword evidence="6 7" id="KW-0472">Membrane</keyword>
<feature type="transmembrane region" description="Helical" evidence="7">
    <location>
        <begin position="120"/>
        <end position="138"/>
    </location>
</feature>
<comment type="function">
    <text evidence="1 7">May be involved in both secretory and endocytic intracellular trafficking in the endosomal/prevacuolar compartments.</text>
</comment>
<gene>
    <name evidence="8" type="primary">BnaA06g00230D</name>
    <name evidence="8" type="ORF">GSBRNA2T00095769001</name>
</gene>
<dbReference type="GO" id="GO:0005794">
    <property type="term" value="C:Golgi apparatus"/>
    <property type="evidence" value="ECO:0000318"/>
    <property type="project" value="GO_Central"/>
</dbReference>
<dbReference type="GO" id="GO:0016020">
    <property type="term" value="C:membrane"/>
    <property type="evidence" value="ECO:0007669"/>
    <property type="project" value="UniProtKB-SubCell"/>
</dbReference>
<evidence type="ECO:0000256" key="5">
    <source>
        <dbReference type="ARBA" id="ARBA00022989"/>
    </source>
</evidence>
<dbReference type="InterPro" id="IPR004895">
    <property type="entry name" value="Prenylated_rab_accept_PRA1"/>
</dbReference>
<protein>
    <recommendedName>
        <fullName evidence="7">PRA1 family protein</fullName>
    </recommendedName>
</protein>
<feature type="transmembrane region" description="Helical" evidence="7">
    <location>
        <begin position="69"/>
        <end position="86"/>
    </location>
</feature>
<dbReference type="Pfam" id="PF03208">
    <property type="entry name" value="PRA1"/>
    <property type="match status" value="1"/>
</dbReference>
<dbReference type="PANTHER" id="PTHR19317:SF53">
    <property type="entry name" value="PRA1 FAMILY PROTEIN G1"/>
    <property type="match status" value="1"/>
</dbReference>
<dbReference type="EMBL" id="LK032875">
    <property type="protein sequence ID" value="CDY50022.1"/>
    <property type="molecule type" value="Genomic_DNA"/>
</dbReference>
<evidence type="ECO:0000313" key="9">
    <source>
        <dbReference type="Proteomes" id="UP000028999"/>
    </source>
</evidence>
<sequence length="186" mass="20885">MLPPENILPITAEERHHSFGEVISLSVQNLIAFVSSQRPWLEFLALGSMDLPTSFSSAVSRSKVNLRHFVVNYSLITAASITLFLVSNPTALVTLATFAILWLLLCFCRDHPLVLYGRQVSEKVIFFGLIVGSFWGFWLTHCFFSLVLGVLTGVLLCLVHAVLRNPDDLFVQEEEVVVPSHFLHWS</sequence>
<organism evidence="8 9">
    <name type="scientific">Brassica napus</name>
    <name type="common">Rape</name>
    <dbReference type="NCBI Taxonomy" id="3708"/>
    <lineage>
        <taxon>Eukaryota</taxon>
        <taxon>Viridiplantae</taxon>
        <taxon>Streptophyta</taxon>
        <taxon>Embryophyta</taxon>
        <taxon>Tracheophyta</taxon>
        <taxon>Spermatophyta</taxon>
        <taxon>Magnoliopsida</taxon>
        <taxon>eudicotyledons</taxon>
        <taxon>Gunneridae</taxon>
        <taxon>Pentapetalae</taxon>
        <taxon>rosids</taxon>
        <taxon>malvids</taxon>
        <taxon>Brassicales</taxon>
        <taxon>Brassicaceae</taxon>
        <taxon>Brassiceae</taxon>
        <taxon>Brassica</taxon>
    </lineage>
</organism>
<dbReference type="GO" id="GO:0005783">
    <property type="term" value="C:endoplasmic reticulum"/>
    <property type="evidence" value="ECO:0000318"/>
    <property type="project" value="GO_Central"/>
</dbReference>
<dbReference type="Gramene" id="CDY50022">
    <property type="protein sequence ID" value="CDY50022"/>
    <property type="gene ID" value="GSBRNA2T00095769001"/>
</dbReference>
<keyword evidence="4 7" id="KW-0812">Transmembrane</keyword>
<dbReference type="KEGG" id="bna:106350988"/>
<evidence type="ECO:0000256" key="2">
    <source>
        <dbReference type="ARBA" id="ARBA00004127"/>
    </source>
</evidence>
<evidence type="ECO:0000256" key="7">
    <source>
        <dbReference type="RuleBase" id="RU363107"/>
    </source>
</evidence>
<accession>A0A078IJG0</accession>
<keyword evidence="5 7" id="KW-1133">Transmembrane helix</keyword>
<dbReference type="PANTHER" id="PTHR19317">
    <property type="entry name" value="PRENYLATED RAB ACCEPTOR 1-RELATED"/>
    <property type="match status" value="1"/>
</dbReference>
<dbReference type="OrthoDB" id="63113at2759"/>
<keyword evidence="7" id="KW-0813">Transport</keyword>
<keyword evidence="9" id="KW-1185">Reference proteome</keyword>
<reference evidence="8 9" key="1">
    <citation type="journal article" date="2014" name="Science">
        <title>Plant genetics. Early allopolyploid evolution in the post-Neolithic Brassica napus oilseed genome.</title>
        <authorList>
            <person name="Chalhoub B."/>
            <person name="Denoeud F."/>
            <person name="Liu S."/>
            <person name="Parkin I.A."/>
            <person name="Tang H."/>
            <person name="Wang X."/>
            <person name="Chiquet J."/>
            <person name="Belcram H."/>
            <person name="Tong C."/>
            <person name="Samans B."/>
            <person name="Correa M."/>
            <person name="Da Silva C."/>
            <person name="Just J."/>
            <person name="Falentin C."/>
            <person name="Koh C.S."/>
            <person name="Le Clainche I."/>
            <person name="Bernard M."/>
            <person name="Bento P."/>
            <person name="Noel B."/>
            <person name="Labadie K."/>
            <person name="Alberti A."/>
            <person name="Charles M."/>
            <person name="Arnaud D."/>
            <person name="Guo H."/>
            <person name="Daviaud C."/>
            <person name="Alamery S."/>
            <person name="Jabbari K."/>
            <person name="Zhao M."/>
            <person name="Edger P.P."/>
            <person name="Chelaifa H."/>
            <person name="Tack D."/>
            <person name="Lassalle G."/>
            <person name="Mestiri I."/>
            <person name="Schnel N."/>
            <person name="Le Paslier M.C."/>
            <person name="Fan G."/>
            <person name="Renault V."/>
            <person name="Bayer P.E."/>
            <person name="Golicz A.A."/>
            <person name="Manoli S."/>
            <person name="Lee T.H."/>
            <person name="Thi V.H."/>
            <person name="Chalabi S."/>
            <person name="Hu Q."/>
            <person name="Fan C."/>
            <person name="Tollenaere R."/>
            <person name="Lu Y."/>
            <person name="Battail C."/>
            <person name="Shen J."/>
            <person name="Sidebottom C.H."/>
            <person name="Wang X."/>
            <person name="Canaguier A."/>
            <person name="Chauveau A."/>
            <person name="Berard A."/>
            <person name="Deniot G."/>
            <person name="Guan M."/>
            <person name="Liu Z."/>
            <person name="Sun F."/>
            <person name="Lim Y.P."/>
            <person name="Lyons E."/>
            <person name="Town C.D."/>
            <person name="Bancroft I."/>
            <person name="Wang X."/>
            <person name="Meng J."/>
            <person name="Ma J."/>
            <person name="Pires J.C."/>
            <person name="King G.J."/>
            <person name="Brunel D."/>
            <person name="Delourme R."/>
            <person name="Renard M."/>
            <person name="Aury J.M."/>
            <person name="Adams K.L."/>
            <person name="Batley J."/>
            <person name="Snowdon R.J."/>
            <person name="Tost J."/>
            <person name="Edwards D."/>
            <person name="Zhou Y."/>
            <person name="Hua W."/>
            <person name="Sharpe A.G."/>
            <person name="Paterson A.H."/>
            <person name="Guan C."/>
            <person name="Wincker P."/>
        </authorList>
    </citation>
    <scope>NUCLEOTIDE SEQUENCE [LARGE SCALE GENOMIC DNA]</scope>
    <source>
        <strain evidence="9">cv. Darmor-bzh</strain>
    </source>
</reference>
<dbReference type="GO" id="GO:0016192">
    <property type="term" value="P:vesicle-mediated transport"/>
    <property type="evidence" value="ECO:0000318"/>
    <property type="project" value="GO_Central"/>
</dbReference>
<comment type="similarity">
    <text evidence="3 7">Belongs to the PRA1 family.</text>
</comment>
<evidence type="ECO:0000256" key="6">
    <source>
        <dbReference type="ARBA" id="ARBA00023136"/>
    </source>
</evidence>
<feature type="transmembrane region" description="Helical" evidence="7">
    <location>
        <begin position="144"/>
        <end position="163"/>
    </location>
</feature>
<dbReference type="STRING" id="3708.A0A078IJG0"/>
<dbReference type="PaxDb" id="3708-A0A078IJG0"/>
<dbReference type="AlphaFoldDB" id="A0A078IJG0"/>
<proteinExistence type="inferred from homology"/>
<dbReference type="Proteomes" id="UP000028999">
    <property type="component" value="Unassembled WGS sequence"/>
</dbReference>
<evidence type="ECO:0000313" key="8">
    <source>
        <dbReference type="EMBL" id="CDY50022.1"/>
    </source>
</evidence>
<evidence type="ECO:0000256" key="3">
    <source>
        <dbReference type="ARBA" id="ARBA00006483"/>
    </source>
</evidence>
<evidence type="ECO:0000256" key="4">
    <source>
        <dbReference type="ARBA" id="ARBA00022692"/>
    </source>
</evidence>
<name>A0A078IJG0_BRANA</name>
<feature type="transmembrane region" description="Helical" evidence="7">
    <location>
        <begin position="92"/>
        <end position="108"/>
    </location>
</feature>